<protein>
    <submittedName>
        <fullName evidence="4">Alpha/Beta hydrolase protein</fullName>
    </submittedName>
</protein>
<sequence>MDSINTREDVLKLGIIDPELEETLKSTPFPRTFNTPSIEQLRQATSTAEQTNYTTSPTHNTHESTITIPMRDGHLNEIRLIKHNTIPKNAPLIILIHGGGYIMGTNMQCIPWARPIAALYGAIIALPSYRLAPEYKFPFAPHDIWDSLSWLASNASSLGADLSAGFVIGGCSAGAGLAIVTAHRALREALGSPLTGVLANIPGCISEETLPGKYKDLWVSRDQNAEALILDRKLLGVIEEAYGMDVYSEDYSPFNDGVLFEGLPRTYVQVAGMDTLRDDGIVYAKTLRDYGVDVKLDIYPGVPHGHFNIWPKLGLSVKSQVDTIWNIGWLLDRGLERERVEELWIASMG</sequence>
<dbReference type="RefSeq" id="XP_056558353.1">
    <property type="nucleotide sequence ID" value="XM_056696141.1"/>
</dbReference>
<dbReference type="GO" id="GO:0016787">
    <property type="term" value="F:hydrolase activity"/>
    <property type="evidence" value="ECO:0007669"/>
    <property type="project" value="UniProtKB-KW"/>
</dbReference>
<keyword evidence="5" id="KW-1185">Reference proteome</keyword>
<reference evidence="4" key="2">
    <citation type="journal article" date="2023" name="IMA Fungus">
        <title>Comparative genomic study of the Penicillium genus elucidates a diverse pangenome and 15 lateral gene transfer events.</title>
        <authorList>
            <person name="Petersen C."/>
            <person name="Sorensen T."/>
            <person name="Nielsen M.R."/>
            <person name="Sondergaard T.E."/>
            <person name="Sorensen J.L."/>
            <person name="Fitzpatrick D.A."/>
            <person name="Frisvad J.C."/>
            <person name="Nielsen K.L."/>
        </authorList>
    </citation>
    <scope>NUCLEOTIDE SEQUENCE</scope>
    <source>
        <strain evidence="4">IBT 29864</strain>
    </source>
</reference>
<dbReference type="AlphaFoldDB" id="A0A9W9SLN5"/>
<evidence type="ECO:0000256" key="2">
    <source>
        <dbReference type="SAM" id="MobiDB-lite"/>
    </source>
</evidence>
<dbReference type="PANTHER" id="PTHR48081">
    <property type="entry name" value="AB HYDROLASE SUPERFAMILY PROTEIN C4A8.06C"/>
    <property type="match status" value="1"/>
</dbReference>
<reference evidence="4" key="1">
    <citation type="submission" date="2022-11" db="EMBL/GenBank/DDBJ databases">
        <authorList>
            <person name="Petersen C."/>
        </authorList>
    </citation>
    <scope>NUCLEOTIDE SEQUENCE</scope>
    <source>
        <strain evidence="4">IBT 29864</strain>
    </source>
</reference>
<proteinExistence type="predicted"/>
<evidence type="ECO:0000313" key="4">
    <source>
        <dbReference type="EMBL" id="KAJ5380782.1"/>
    </source>
</evidence>
<keyword evidence="1 4" id="KW-0378">Hydrolase</keyword>
<gene>
    <name evidence="4" type="ORF">N7496_003210</name>
</gene>
<dbReference type="GO" id="GO:0017000">
    <property type="term" value="P:antibiotic biosynthetic process"/>
    <property type="evidence" value="ECO:0007669"/>
    <property type="project" value="UniProtKB-ARBA"/>
</dbReference>
<evidence type="ECO:0000313" key="5">
    <source>
        <dbReference type="Proteomes" id="UP001147782"/>
    </source>
</evidence>
<dbReference type="InterPro" id="IPR013094">
    <property type="entry name" value="AB_hydrolase_3"/>
</dbReference>
<dbReference type="GO" id="GO:0072330">
    <property type="term" value="P:monocarboxylic acid biosynthetic process"/>
    <property type="evidence" value="ECO:0007669"/>
    <property type="project" value="UniProtKB-ARBA"/>
</dbReference>
<dbReference type="GeneID" id="81435318"/>
<dbReference type="SUPFAM" id="SSF53474">
    <property type="entry name" value="alpha/beta-Hydrolases"/>
    <property type="match status" value="1"/>
</dbReference>
<dbReference type="Gene3D" id="3.40.50.1820">
    <property type="entry name" value="alpha/beta hydrolase"/>
    <property type="match status" value="1"/>
</dbReference>
<accession>A0A9W9SLN5</accession>
<dbReference type="InterPro" id="IPR050300">
    <property type="entry name" value="GDXG_lipolytic_enzyme"/>
</dbReference>
<dbReference type="InterPro" id="IPR029058">
    <property type="entry name" value="AB_hydrolase_fold"/>
</dbReference>
<feature type="region of interest" description="Disordered" evidence="2">
    <location>
        <begin position="44"/>
        <end position="63"/>
    </location>
</feature>
<dbReference type="OrthoDB" id="408631at2759"/>
<comment type="caution">
    <text evidence="4">The sequence shown here is derived from an EMBL/GenBank/DDBJ whole genome shotgun (WGS) entry which is preliminary data.</text>
</comment>
<organism evidence="4 5">
    <name type="scientific">Penicillium cataractarum</name>
    <dbReference type="NCBI Taxonomy" id="2100454"/>
    <lineage>
        <taxon>Eukaryota</taxon>
        <taxon>Fungi</taxon>
        <taxon>Dikarya</taxon>
        <taxon>Ascomycota</taxon>
        <taxon>Pezizomycotina</taxon>
        <taxon>Eurotiomycetes</taxon>
        <taxon>Eurotiomycetidae</taxon>
        <taxon>Eurotiales</taxon>
        <taxon>Aspergillaceae</taxon>
        <taxon>Penicillium</taxon>
    </lineage>
</organism>
<evidence type="ECO:0000259" key="3">
    <source>
        <dbReference type="Pfam" id="PF07859"/>
    </source>
</evidence>
<dbReference type="Pfam" id="PF07859">
    <property type="entry name" value="Abhydrolase_3"/>
    <property type="match status" value="1"/>
</dbReference>
<dbReference type="Proteomes" id="UP001147782">
    <property type="component" value="Unassembled WGS sequence"/>
</dbReference>
<dbReference type="PANTHER" id="PTHR48081:SF8">
    <property type="entry name" value="ALPHA_BETA HYDROLASE FOLD-3 DOMAIN-CONTAINING PROTEIN-RELATED"/>
    <property type="match status" value="1"/>
</dbReference>
<feature type="domain" description="Alpha/beta hydrolase fold-3" evidence="3">
    <location>
        <begin position="94"/>
        <end position="306"/>
    </location>
</feature>
<evidence type="ECO:0000256" key="1">
    <source>
        <dbReference type="ARBA" id="ARBA00022801"/>
    </source>
</evidence>
<name>A0A9W9SLN5_9EURO</name>
<dbReference type="EMBL" id="JAPZBS010000002">
    <property type="protein sequence ID" value="KAJ5380782.1"/>
    <property type="molecule type" value="Genomic_DNA"/>
</dbReference>